<dbReference type="STRING" id="1238424.J07HQW1_01944"/>
<organism evidence="1 2">
    <name type="scientific">Haloquadratum walsbyi J07HQW1</name>
    <dbReference type="NCBI Taxonomy" id="1238424"/>
    <lineage>
        <taxon>Archaea</taxon>
        <taxon>Methanobacteriati</taxon>
        <taxon>Methanobacteriota</taxon>
        <taxon>Stenosarchaea group</taxon>
        <taxon>Halobacteria</taxon>
        <taxon>Halobacteriales</taxon>
        <taxon>Haloferacaceae</taxon>
        <taxon>Haloquadratum</taxon>
    </lineage>
</organism>
<dbReference type="AlphaFoldDB" id="U1N5M7"/>
<accession>U1N5M7</accession>
<dbReference type="HOGENOM" id="CLU_1202608_0_0_2"/>
<dbReference type="EMBL" id="KE356560">
    <property type="protein sequence ID" value="ERG91910.1"/>
    <property type="molecule type" value="Genomic_DNA"/>
</dbReference>
<gene>
    <name evidence="1" type="ORF">J07HQW1_01944</name>
</gene>
<protein>
    <submittedName>
        <fullName evidence="1">Uncharacterized protein</fullName>
    </submittedName>
</protein>
<evidence type="ECO:0000313" key="2">
    <source>
        <dbReference type="Proteomes" id="UP000030649"/>
    </source>
</evidence>
<reference evidence="1 2" key="1">
    <citation type="journal article" date="2013" name="PLoS ONE">
        <title>Assembly-driven community genomics of a hypersaline microbial ecosystem.</title>
        <authorList>
            <person name="Podell S."/>
            <person name="Ugalde J.A."/>
            <person name="Narasingarao P."/>
            <person name="Banfield J.F."/>
            <person name="Heidelberg K.B."/>
            <person name="Allen E.E."/>
        </authorList>
    </citation>
    <scope>NUCLEOTIDE SEQUENCE [LARGE SCALE GENOMIC DNA]</scope>
    <source>
        <strain evidence="2">J07HQW1</strain>
    </source>
</reference>
<name>U1N5M7_9EURY</name>
<evidence type="ECO:0000313" key="1">
    <source>
        <dbReference type="EMBL" id="ERG91910.1"/>
    </source>
</evidence>
<proteinExistence type="predicted"/>
<dbReference type="Proteomes" id="UP000030649">
    <property type="component" value="Unassembled WGS sequence"/>
</dbReference>
<sequence>MSDFFREVVPVLFQPGARIQFGFFGTVQRRRNCRFQGRCQRSHYRDTGSVWGFNLVFADDAKLPATFRTGGDSTYLLGVLNSRVKPGFVFDQQILPRFRALFGFCAFAEANLVVFLIVVETRSVSMSPCYGGVLREHDCRLGRSSCVCGSPAGSHDHRSCVSDPTSESFQQAPPELADWTVSAVLCILDGSSARVSSLHDRESRRFRRRRCGHGSWQRRETTSHGLSDAV</sequence>